<evidence type="ECO:0008006" key="3">
    <source>
        <dbReference type="Google" id="ProtNLM"/>
    </source>
</evidence>
<dbReference type="InterPro" id="IPR014347">
    <property type="entry name" value="Tautomerase/MIF_sf"/>
</dbReference>
<evidence type="ECO:0000313" key="1">
    <source>
        <dbReference type="EMBL" id="MET8438595.1"/>
    </source>
</evidence>
<dbReference type="Gene3D" id="3.30.429.10">
    <property type="entry name" value="Macrophage Migration Inhibitory Factor"/>
    <property type="match status" value="1"/>
</dbReference>
<proteinExistence type="predicted"/>
<organism evidence="1 2">
    <name type="scientific">Streptomyces sp. 900116325</name>
    <dbReference type="NCBI Taxonomy" id="3154295"/>
    <lineage>
        <taxon>Bacteria</taxon>
        <taxon>Bacillati</taxon>
        <taxon>Actinomycetota</taxon>
        <taxon>Actinomycetes</taxon>
        <taxon>Kitasatosporales</taxon>
        <taxon>Streptomycetaceae</taxon>
        <taxon>Streptomyces</taxon>
    </lineage>
</organism>
<evidence type="ECO:0000313" key="2">
    <source>
        <dbReference type="Proteomes" id="UP001550044"/>
    </source>
</evidence>
<keyword evidence="2" id="KW-1185">Reference proteome</keyword>
<gene>
    <name evidence="1" type="ORF">ABZV61_39035</name>
</gene>
<dbReference type="EMBL" id="JBEXIP010000064">
    <property type="protein sequence ID" value="MET8438595.1"/>
    <property type="molecule type" value="Genomic_DNA"/>
</dbReference>
<reference evidence="1 2" key="1">
    <citation type="submission" date="2024-06" db="EMBL/GenBank/DDBJ databases">
        <title>The Natural Products Discovery Center: Release of the First 8490 Sequenced Strains for Exploring Actinobacteria Biosynthetic Diversity.</title>
        <authorList>
            <person name="Kalkreuter E."/>
            <person name="Kautsar S.A."/>
            <person name="Yang D."/>
            <person name="Bader C.D."/>
            <person name="Teijaro C.N."/>
            <person name="Fluegel L."/>
            <person name="Davis C.M."/>
            <person name="Simpson J.R."/>
            <person name="Lauterbach L."/>
            <person name="Steele A.D."/>
            <person name="Gui C."/>
            <person name="Meng S."/>
            <person name="Li G."/>
            <person name="Viehrig K."/>
            <person name="Ye F."/>
            <person name="Su P."/>
            <person name="Kiefer A.F."/>
            <person name="Nichols A."/>
            <person name="Cepeda A.J."/>
            <person name="Yan W."/>
            <person name="Fan B."/>
            <person name="Jiang Y."/>
            <person name="Adhikari A."/>
            <person name="Zheng C.-J."/>
            <person name="Schuster L."/>
            <person name="Cowan T.M."/>
            <person name="Smanski M.J."/>
            <person name="Chevrette M.G."/>
            <person name="De Carvalho L.P.S."/>
            <person name="Shen B."/>
        </authorList>
    </citation>
    <scope>NUCLEOTIDE SEQUENCE [LARGE SCALE GENOMIC DNA]</scope>
    <source>
        <strain evidence="1 2">NPDC005137</strain>
    </source>
</reference>
<dbReference type="Proteomes" id="UP001550044">
    <property type="component" value="Unassembled WGS sequence"/>
</dbReference>
<protein>
    <recommendedName>
        <fullName evidence="3">Phenylpyruvate tautomerase PptA (4-oxalocrotonate tautomerase family)</fullName>
    </recommendedName>
</protein>
<accession>A0ABV2UL74</accession>
<sequence>MPMLDVYIPEGALEADAEAALLNRITEILIGYEGFDPADPGTQAISWAFLHRPAALYVGGNPADVPRYRVIASVPEGQLDRQAREAVVAEVTEAILDAENGMWPRDPRRVWVFPAEIPEGYWGGAGRIVPLADILTLTGIDITQARELAAQRITASRTERITPS</sequence>
<name>A0ABV2UL74_9ACTN</name>
<comment type="caution">
    <text evidence="1">The sequence shown here is derived from an EMBL/GenBank/DDBJ whole genome shotgun (WGS) entry which is preliminary data.</text>
</comment>
<dbReference type="RefSeq" id="WP_356712987.1">
    <property type="nucleotide sequence ID" value="NZ_JBEXIP010000064.1"/>
</dbReference>